<evidence type="ECO:0000256" key="6">
    <source>
        <dbReference type="SAM" id="Phobius"/>
    </source>
</evidence>
<gene>
    <name evidence="8" type="ORF">RHOBADRAFT_42882</name>
</gene>
<feature type="domain" description="DUF202" evidence="7">
    <location>
        <begin position="54"/>
        <end position="126"/>
    </location>
</feature>
<dbReference type="OrthoDB" id="5525680at2759"/>
<dbReference type="RefSeq" id="XP_018272588.1">
    <property type="nucleotide sequence ID" value="XM_018414130.1"/>
</dbReference>
<organism evidence="8 9">
    <name type="scientific">Rhodotorula graminis (strain WP1)</name>
    <dbReference type="NCBI Taxonomy" id="578459"/>
    <lineage>
        <taxon>Eukaryota</taxon>
        <taxon>Fungi</taxon>
        <taxon>Dikarya</taxon>
        <taxon>Basidiomycota</taxon>
        <taxon>Pucciniomycotina</taxon>
        <taxon>Microbotryomycetes</taxon>
        <taxon>Sporidiobolales</taxon>
        <taxon>Sporidiobolaceae</taxon>
        <taxon>Rhodotorula</taxon>
    </lineage>
</organism>
<evidence type="ECO:0000256" key="1">
    <source>
        <dbReference type="ARBA" id="ARBA00004127"/>
    </source>
</evidence>
<keyword evidence="3 6" id="KW-1133">Transmembrane helix</keyword>
<evidence type="ECO:0000256" key="5">
    <source>
        <dbReference type="SAM" id="MobiDB-lite"/>
    </source>
</evidence>
<evidence type="ECO:0000256" key="2">
    <source>
        <dbReference type="ARBA" id="ARBA00022692"/>
    </source>
</evidence>
<comment type="subcellular location">
    <subcellularLocation>
        <location evidence="1">Endomembrane system</location>
        <topology evidence="1">Multi-pass membrane protein</topology>
    </subcellularLocation>
</comment>
<dbReference type="PANTHER" id="PTHR34187:SF3">
    <property type="entry name" value="DUF DOMAIN PROTEIN (AFU_ORTHOLOGUE AFUA_6G11150)"/>
    <property type="match status" value="1"/>
</dbReference>
<keyword evidence="2 6" id="KW-0812">Transmembrane</keyword>
<feature type="transmembrane region" description="Helical" evidence="6">
    <location>
        <begin position="102"/>
        <end position="123"/>
    </location>
</feature>
<feature type="transmembrane region" description="Helical" evidence="6">
    <location>
        <begin position="144"/>
        <end position="163"/>
    </location>
</feature>
<accession>A0A194S7L0</accession>
<dbReference type="InterPro" id="IPR003807">
    <property type="entry name" value="DUF202"/>
</dbReference>
<feature type="transmembrane region" description="Helical" evidence="6">
    <location>
        <begin position="63"/>
        <end position="82"/>
    </location>
</feature>
<dbReference type="OMA" id="HACCAPI"/>
<protein>
    <recommendedName>
        <fullName evidence="7">DUF202 domain-containing protein</fullName>
    </recommendedName>
</protein>
<evidence type="ECO:0000313" key="8">
    <source>
        <dbReference type="EMBL" id="KPV76539.1"/>
    </source>
</evidence>
<name>A0A194S7L0_RHOGW</name>
<dbReference type="GO" id="GO:0012505">
    <property type="term" value="C:endomembrane system"/>
    <property type="evidence" value="ECO:0007669"/>
    <property type="project" value="UniProtKB-SubCell"/>
</dbReference>
<sequence length="165" mass="17790">MSAPAQDQPAAHHAAAPPSFPSSAADRLDPERAREPAQKLWGSVLVPNNGSTARDYCARERNFLSMIKTATILALVSASLLIRFQFGEQVSMPQFERYAQTPLGVLFFVACLVTLAAGTFTFYSTSSGYEHRRAFVYAGRSTDAALVGVTVLIFTTCVVLLVANA</sequence>
<dbReference type="InterPro" id="IPR052053">
    <property type="entry name" value="IM_YidH-like"/>
</dbReference>
<dbReference type="GeneID" id="28974578"/>
<feature type="compositionally biased region" description="Low complexity" evidence="5">
    <location>
        <begin position="1"/>
        <end position="25"/>
    </location>
</feature>
<dbReference type="EMBL" id="KQ474076">
    <property type="protein sequence ID" value="KPV76539.1"/>
    <property type="molecule type" value="Genomic_DNA"/>
</dbReference>
<reference evidence="8 9" key="1">
    <citation type="journal article" date="2015" name="Front. Microbiol.">
        <title>Genome sequence of the plant growth promoting endophytic yeast Rhodotorula graminis WP1.</title>
        <authorList>
            <person name="Firrincieli A."/>
            <person name="Otillar R."/>
            <person name="Salamov A."/>
            <person name="Schmutz J."/>
            <person name="Khan Z."/>
            <person name="Redman R.S."/>
            <person name="Fleck N.D."/>
            <person name="Lindquist E."/>
            <person name="Grigoriev I.V."/>
            <person name="Doty S.L."/>
        </authorList>
    </citation>
    <scope>NUCLEOTIDE SEQUENCE [LARGE SCALE GENOMIC DNA]</scope>
    <source>
        <strain evidence="8 9">WP1</strain>
    </source>
</reference>
<feature type="region of interest" description="Disordered" evidence="5">
    <location>
        <begin position="1"/>
        <end position="32"/>
    </location>
</feature>
<evidence type="ECO:0000259" key="7">
    <source>
        <dbReference type="Pfam" id="PF02656"/>
    </source>
</evidence>
<dbReference type="PANTHER" id="PTHR34187">
    <property type="entry name" value="FGR18P"/>
    <property type="match status" value="1"/>
</dbReference>
<dbReference type="Proteomes" id="UP000053890">
    <property type="component" value="Unassembled WGS sequence"/>
</dbReference>
<keyword evidence="9" id="KW-1185">Reference proteome</keyword>
<proteinExistence type="predicted"/>
<evidence type="ECO:0000256" key="4">
    <source>
        <dbReference type="ARBA" id="ARBA00023136"/>
    </source>
</evidence>
<dbReference type="AlphaFoldDB" id="A0A194S7L0"/>
<keyword evidence="4 6" id="KW-0472">Membrane</keyword>
<evidence type="ECO:0000313" key="9">
    <source>
        <dbReference type="Proteomes" id="UP000053890"/>
    </source>
</evidence>
<dbReference type="Pfam" id="PF02656">
    <property type="entry name" value="DUF202"/>
    <property type="match status" value="1"/>
</dbReference>
<evidence type="ECO:0000256" key="3">
    <source>
        <dbReference type="ARBA" id="ARBA00022989"/>
    </source>
</evidence>